<dbReference type="PANTHER" id="PTHR22914:SF42">
    <property type="entry name" value="CHITIN SYNTHASE"/>
    <property type="match status" value="1"/>
</dbReference>
<dbReference type="STRING" id="623744.A0A553QNQ8"/>
<gene>
    <name evidence="9" type="ORF">DNTS_021765</name>
</gene>
<dbReference type="EC" id="2.4.1.16" evidence="2"/>
<proteinExistence type="predicted"/>
<evidence type="ECO:0000256" key="2">
    <source>
        <dbReference type="ARBA" id="ARBA00012543"/>
    </source>
</evidence>
<keyword evidence="10" id="KW-1185">Reference proteome</keyword>
<feature type="transmembrane region" description="Helical" evidence="8">
    <location>
        <begin position="192"/>
        <end position="211"/>
    </location>
</feature>
<feature type="transmembrane region" description="Helical" evidence="8">
    <location>
        <begin position="231"/>
        <end position="249"/>
    </location>
</feature>
<comment type="subcellular location">
    <subcellularLocation>
        <location evidence="1">Membrane</location>
        <topology evidence="1">Multi-pass membrane protein</topology>
    </subcellularLocation>
</comment>
<organism evidence="9 10">
    <name type="scientific">Danionella cerebrum</name>
    <dbReference type="NCBI Taxonomy" id="2873325"/>
    <lineage>
        <taxon>Eukaryota</taxon>
        <taxon>Metazoa</taxon>
        <taxon>Chordata</taxon>
        <taxon>Craniata</taxon>
        <taxon>Vertebrata</taxon>
        <taxon>Euteleostomi</taxon>
        <taxon>Actinopterygii</taxon>
        <taxon>Neopterygii</taxon>
        <taxon>Teleostei</taxon>
        <taxon>Ostariophysi</taxon>
        <taxon>Cypriniformes</taxon>
        <taxon>Danionidae</taxon>
        <taxon>Danioninae</taxon>
        <taxon>Danionella</taxon>
    </lineage>
</organism>
<feature type="transmembrane region" description="Helical" evidence="8">
    <location>
        <begin position="1033"/>
        <end position="1057"/>
    </location>
</feature>
<evidence type="ECO:0000256" key="3">
    <source>
        <dbReference type="ARBA" id="ARBA00022676"/>
    </source>
</evidence>
<feature type="transmembrane region" description="Helical" evidence="8">
    <location>
        <begin position="976"/>
        <end position="997"/>
    </location>
</feature>
<sequence length="1472" mass="167264">MEELKQRGEKRERRHRDTWDPFHLNPIGAEKEKKRTCFRILQSLVAAAVGILVLVSGVISKARTDLEPSSGSVCLLRGSLLVLSMLASPASYRSDVDRQLYTLLLMCVLVTPNLLMFLKALWKCVFKNYVAPDAKTLAIMCVIEALVAIGTAMLVLIVMPELDVLTSLCIPGGICIFSAVLQIALRLQSRRWMILYPICSLMLVLSGYTLLALDFYARQSTFIPGVGARSFAFVGIAILASLLVSLNWWENPIQASGNILDFLMRLEGCRDAVYLFTSLVRIAVTLAIYFLYFCMLAEKKIDWDAYRKASRPAVEIGLGLFFLQAFCSAACHWFGVVACKIHALRFSFALPTSLIGPVTLILGVIVFLTQAEHLVPRPEGSEVVRYENISTPFWGFCHELESLAGLNSTPVVMLEISHSICRTSINNPYAMWPFSLLALEGVCMWLGLVSCSYYVWKIKVQRIERTSLLFVRRLYESAFIDISMLLNMKMKVIRSANKDSNSDIELENCVIYLCATMWHETYDEMLKILTSMFRLDRYRGDPKEEHKDCFDFECHIYVDDAFMIEKDSGTKFVNTYVCDLINVVMEVYRVFTNKEPDEVSIIETPYGGRLVFVMPEGNMLYVHLKDKQLIRNKKRWSQIMYLYYLLGWKGYNVKNPQKITRQNNPCRASLVSLDSETYLLPAHVNDSKRRHISDDNTYIMALDGDTDFHPGALILLVDRLRMYDNVGAACGRIHPTGMGKALITRPMVWYQKFEYAVGHWLQKTAEHVFGSVLCSPGCFSLFRGSALMDDNVLKRYTTKATRASEYVQYDQGEDRWLCTLLLQQGWRVEYNAASDAYTNSPQEFKEFYNQRRRWGPSTMANTLDLLHSGRETVHRNTSISLPYILYQTFTVASSILGPASVTLMIAGQRELVQGHGRAKATEGGGGRKSEQVEHNAGAFQFVFGIAGTLSIIIAVIPPVIYMLICFLAKPNLQITIAAILSVIYAFLMTASFFAIIGDMVMQGTFITPTGLFLVSGAILYMVTAILHPQECTLIVYGLMYFICIPSGYLLLTIYSMVNMHIVSWGTRESNKGKETQKQVGVVCNRECRMCCWDWKVQVTRESERQMMLPMQNVTGANVNANAEDEAAPATAEPDELAVQEEHGKKKLTEMERKKELEEDLDQEDSNSERSGTWVEPVKREFLKKLTYANLKRNLQEQIRYTLQRKIHEDLREDLVMVLTDTLSATLSGSVGPEDILEPSRLEELQSALDEAARRTLKTNRLDSSGAGVMKLERRVKRSIERTLLAPQVEKLSEDESDFWDKLIERYLKPIQDDKAHLEEVTRELKSLRNKAVFLYFIINVLWVVATFFLQAIGNDVLSINIPKYYPNKTLAPEPMKVEPLSLMFLLSFAVLLIVQFLAMLYHRYLQLTSRFLFGACQCSNQTYLPRVYTLIHVVSYRGTEKNYKERDEEDEDDGLVIGNPLQSSLSISPDDL</sequence>
<dbReference type="InterPro" id="IPR004835">
    <property type="entry name" value="Chitin_synth"/>
</dbReference>
<dbReference type="GO" id="GO:0071944">
    <property type="term" value="C:cell periphery"/>
    <property type="evidence" value="ECO:0007669"/>
    <property type="project" value="TreeGrafter"/>
</dbReference>
<feature type="transmembrane region" description="Helical" evidence="8">
    <location>
        <begin position="1009"/>
        <end position="1027"/>
    </location>
</feature>
<evidence type="ECO:0000256" key="8">
    <source>
        <dbReference type="SAM" id="Phobius"/>
    </source>
</evidence>
<evidence type="ECO:0000256" key="1">
    <source>
        <dbReference type="ARBA" id="ARBA00004141"/>
    </source>
</evidence>
<keyword evidence="5 8" id="KW-1133">Transmembrane helix</keyword>
<feature type="transmembrane region" description="Helical" evidence="8">
    <location>
        <begin position="40"/>
        <end position="59"/>
    </location>
</feature>
<keyword evidence="4 8" id="KW-0812">Transmembrane</keyword>
<protein>
    <recommendedName>
        <fullName evidence="2">chitin synthase</fullName>
        <ecNumber evidence="2">2.4.1.16</ecNumber>
    </recommendedName>
</protein>
<feature type="transmembrane region" description="Helical" evidence="8">
    <location>
        <begin position="348"/>
        <end position="368"/>
    </location>
</feature>
<evidence type="ECO:0000313" key="10">
    <source>
        <dbReference type="Proteomes" id="UP000316079"/>
    </source>
</evidence>
<dbReference type="InterPro" id="IPR029044">
    <property type="entry name" value="Nucleotide-diphossugar_trans"/>
</dbReference>
<feature type="transmembrane region" description="Helical" evidence="8">
    <location>
        <begin position="164"/>
        <end position="185"/>
    </location>
</feature>
<dbReference type="EMBL" id="SRMA01025733">
    <property type="protein sequence ID" value="TRY91611.1"/>
    <property type="molecule type" value="Genomic_DNA"/>
</dbReference>
<evidence type="ECO:0000256" key="7">
    <source>
        <dbReference type="SAM" id="MobiDB-lite"/>
    </source>
</evidence>
<name>A0A553QNQ8_9TELE</name>
<evidence type="ECO:0000256" key="6">
    <source>
        <dbReference type="ARBA" id="ARBA00023136"/>
    </source>
</evidence>
<feature type="region of interest" description="Disordered" evidence="7">
    <location>
        <begin position="1123"/>
        <end position="1172"/>
    </location>
</feature>
<comment type="caution">
    <text evidence="9">The sequence shown here is derived from an EMBL/GenBank/DDBJ whole genome shotgun (WGS) entry which is preliminary data.</text>
</comment>
<evidence type="ECO:0000313" key="9">
    <source>
        <dbReference type="EMBL" id="TRY91611.1"/>
    </source>
</evidence>
<feature type="transmembrane region" description="Helical" evidence="8">
    <location>
        <begin position="313"/>
        <end position="336"/>
    </location>
</feature>
<feature type="region of interest" description="Disordered" evidence="7">
    <location>
        <begin position="1442"/>
        <end position="1472"/>
    </location>
</feature>
<feature type="transmembrane region" description="Helical" evidence="8">
    <location>
        <begin position="272"/>
        <end position="293"/>
    </location>
</feature>
<feature type="transmembrane region" description="Helical" evidence="8">
    <location>
        <begin position="100"/>
        <end position="122"/>
    </location>
</feature>
<dbReference type="Pfam" id="PF01644">
    <property type="entry name" value="Chitin_synth_1"/>
    <property type="match status" value="1"/>
</dbReference>
<dbReference type="GO" id="GO:0016020">
    <property type="term" value="C:membrane"/>
    <property type="evidence" value="ECO:0007669"/>
    <property type="project" value="UniProtKB-SubCell"/>
</dbReference>
<dbReference type="OrthoDB" id="370884at2759"/>
<feature type="compositionally biased region" description="Basic and acidic residues" evidence="7">
    <location>
        <begin position="1139"/>
        <end position="1156"/>
    </location>
</feature>
<dbReference type="Gene3D" id="3.90.550.10">
    <property type="entry name" value="Spore Coat Polysaccharide Biosynthesis Protein SpsA, Chain A"/>
    <property type="match status" value="1"/>
</dbReference>
<feature type="transmembrane region" description="Helical" evidence="8">
    <location>
        <begin position="434"/>
        <end position="456"/>
    </location>
</feature>
<keyword evidence="3" id="KW-0808">Transferase</keyword>
<dbReference type="SUPFAM" id="SSF53448">
    <property type="entry name" value="Nucleotide-diphospho-sugar transferases"/>
    <property type="match status" value="1"/>
</dbReference>
<feature type="transmembrane region" description="Helical" evidence="8">
    <location>
        <begin position="1332"/>
        <end position="1352"/>
    </location>
</feature>
<dbReference type="PANTHER" id="PTHR22914">
    <property type="entry name" value="CHITIN SYNTHASE"/>
    <property type="match status" value="1"/>
</dbReference>
<dbReference type="GO" id="GO:0004100">
    <property type="term" value="F:chitin synthase activity"/>
    <property type="evidence" value="ECO:0007669"/>
    <property type="project" value="UniProtKB-EC"/>
</dbReference>
<evidence type="ECO:0000256" key="5">
    <source>
        <dbReference type="ARBA" id="ARBA00022989"/>
    </source>
</evidence>
<dbReference type="Proteomes" id="UP000316079">
    <property type="component" value="Unassembled WGS sequence"/>
</dbReference>
<feature type="compositionally biased region" description="Polar residues" evidence="7">
    <location>
        <begin position="1460"/>
        <end position="1472"/>
    </location>
</feature>
<evidence type="ECO:0000256" key="4">
    <source>
        <dbReference type="ARBA" id="ARBA00022692"/>
    </source>
</evidence>
<feature type="transmembrane region" description="Helical" evidence="8">
    <location>
        <begin position="937"/>
        <end position="964"/>
    </location>
</feature>
<reference evidence="9 10" key="1">
    <citation type="journal article" date="2019" name="Sci. Data">
        <title>Hybrid genome assembly and annotation of Danionella translucida.</title>
        <authorList>
            <person name="Kadobianskyi M."/>
            <person name="Schulze L."/>
            <person name="Schuelke M."/>
            <person name="Judkewitz B."/>
        </authorList>
    </citation>
    <scope>NUCLEOTIDE SEQUENCE [LARGE SCALE GENOMIC DNA]</scope>
    <source>
        <strain evidence="9 10">Bolton</strain>
    </source>
</reference>
<keyword evidence="6 8" id="KW-0472">Membrane</keyword>
<accession>A0A553QNQ8</accession>
<feature type="compositionally biased region" description="Acidic residues" evidence="7">
    <location>
        <begin position="1123"/>
        <end position="1138"/>
    </location>
</feature>
<dbReference type="GO" id="GO:0006031">
    <property type="term" value="P:chitin biosynthetic process"/>
    <property type="evidence" value="ECO:0007669"/>
    <property type="project" value="TreeGrafter"/>
</dbReference>
<feature type="transmembrane region" description="Helical" evidence="8">
    <location>
        <begin position="1380"/>
        <end position="1401"/>
    </location>
</feature>
<keyword evidence="3" id="KW-0328">Glycosyltransferase</keyword>
<feature type="transmembrane region" description="Helical" evidence="8">
    <location>
        <begin position="134"/>
        <end position="158"/>
    </location>
</feature>